<gene>
    <name evidence="2" type="ORF">FHW16_005808</name>
</gene>
<protein>
    <submittedName>
        <fullName evidence="2">Ubiquinone/menaquinone biosynthesis C-methylase UbiE</fullName>
    </submittedName>
</protein>
<comment type="caution">
    <text evidence="2">The sequence shown here is derived from an EMBL/GenBank/DDBJ whole genome shotgun (WGS) entry which is preliminary data.</text>
</comment>
<dbReference type="Pfam" id="PF08241">
    <property type="entry name" value="Methyltransf_11"/>
    <property type="match status" value="1"/>
</dbReference>
<evidence type="ECO:0000259" key="1">
    <source>
        <dbReference type="Pfam" id="PF08241"/>
    </source>
</evidence>
<dbReference type="SUPFAM" id="SSF53335">
    <property type="entry name" value="S-adenosyl-L-methionine-dependent methyltransferases"/>
    <property type="match status" value="1"/>
</dbReference>
<feature type="domain" description="Methyltransferase type 11" evidence="1">
    <location>
        <begin position="1"/>
        <end position="67"/>
    </location>
</feature>
<dbReference type="EMBL" id="JACGXN010000022">
    <property type="protein sequence ID" value="MBA8882060.1"/>
    <property type="molecule type" value="Genomic_DNA"/>
</dbReference>
<dbReference type="Gene3D" id="3.40.50.150">
    <property type="entry name" value="Vaccinia Virus protein VP39"/>
    <property type="match status" value="1"/>
</dbReference>
<dbReference type="InterPro" id="IPR013216">
    <property type="entry name" value="Methyltransf_11"/>
</dbReference>
<dbReference type="GO" id="GO:0008757">
    <property type="term" value="F:S-adenosylmethionine-dependent methyltransferase activity"/>
    <property type="evidence" value="ECO:0007669"/>
    <property type="project" value="InterPro"/>
</dbReference>
<keyword evidence="3" id="KW-1185">Reference proteome</keyword>
<proteinExistence type="predicted"/>
<dbReference type="Proteomes" id="UP000549052">
    <property type="component" value="Unassembled WGS sequence"/>
</dbReference>
<keyword evidence="2" id="KW-0830">Ubiquinone</keyword>
<dbReference type="InterPro" id="IPR029063">
    <property type="entry name" value="SAM-dependent_MTases_sf"/>
</dbReference>
<name>A0A839F051_9HYPH</name>
<dbReference type="AlphaFoldDB" id="A0A839F051"/>
<keyword evidence="2" id="KW-0489">Methyltransferase</keyword>
<dbReference type="CDD" id="cd02440">
    <property type="entry name" value="AdoMet_MTases"/>
    <property type="match status" value="1"/>
</dbReference>
<evidence type="ECO:0000313" key="3">
    <source>
        <dbReference type="Proteomes" id="UP000549052"/>
    </source>
</evidence>
<dbReference type="GO" id="GO:0032259">
    <property type="term" value="P:methylation"/>
    <property type="evidence" value="ECO:0007669"/>
    <property type="project" value="UniProtKB-KW"/>
</dbReference>
<sequence length="183" mass="21055">MLEHARAKATARQRNIIFRLGDAENTREPDSHYDVITNRHLVWTLVDPQAAFAEWHRILKPGGRVLIVDGDFVNMNFKEQIIAKVSVLFQRLGFASVETARTTSQLLETHRSILSRVHFSDGARASAVAEMLKMTGFENVTIDSDLRRIHHAQFGHLGFWRGMARITQHRYAIVATKERYFEK</sequence>
<organism evidence="2 3">
    <name type="scientific">Phyllobacterium myrsinacearum</name>
    <dbReference type="NCBI Taxonomy" id="28101"/>
    <lineage>
        <taxon>Bacteria</taxon>
        <taxon>Pseudomonadati</taxon>
        <taxon>Pseudomonadota</taxon>
        <taxon>Alphaproteobacteria</taxon>
        <taxon>Hyphomicrobiales</taxon>
        <taxon>Phyllobacteriaceae</taxon>
        <taxon>Phyllobacterium</taxon>
    </lineage>
</organism>
<accession>A0A839F051</accession>
<reference evidence="2 3" key="1">
    <citation type="submission" date="2020-07" db="EMBL/GenBank/DDBJ databases">
        <title>Genomic Encyclopedia of Type Strains, Phase IV (KMG-V): Genome sequencing to study the core and pangenomes of soil and plant-associated prokaryotes.</title>
        <authorList>
            <person name="Whitman W."/>
        </authorList>
    </citation>
    <scope>NUCLEOTIDE SEQUENCE [LARGE SCALE GENOMIC DNA]</scope>
    <source>
        <strain evidence="2 3">AN3</strain>
    </source>
</reference>
<evidence type="ECO:0000313" key="2">
    <source>
        <dbReference type="EMBL" id="MBA8882060.1"/>
    </source>
</evidence>
<keyword evidence="2" id="KW-0808">Transferase</keyword>